<dbReference type="Proteomes" id="UP000694392">
    <property type="component" value="Unplaced"/>
</dbReference>
<evidence type="ECO:0000256" key="7">
    <source>
        <dbReference type="SAM" id="Phobius"/>
    </source>
</evidence>
<feature type="transmembrane region" description="Helical" evidence="7">
    <location>
        <begin position="200"/>
        <end position="222"/>
    </location>
</feature>
<dbReference type="SMART" id="SM00407">
    <property type="entry name" value="IGc1"/>
    <property type="match status" value="1"/>
</dbReference>
<evidence type="ECO:0000313" key="10">
    <source>
        <dbReference type="Proteomes" id="UP000694392"/>
    </source>
</evidence>
<dbReference type="InterPro" id="IPR036179">
    <property type="entry name" value="Ig-like_dom_sf"/>
</dbReference>
<dbReference type="PROSITE" id="PS50835">
    <property type="entry name" value="IG_LIKE"/>
    <property type="match status" value="1"/>
</dbReference>
<keyword evidence="6" id="KW-0393">Immunoglobulin domain</keyword>
<keyword evidence="3 7" id="KW-1133">Transmembrane helix</keyword>
<sequence length="235" mass="25865">EIPQIAQNAKKLSVGCEANFHPGAEYSVLLAAKIKSSATVSCKTKNHCDTSGSWYFGTGTKLVISGTSISKPTNLQILPPSPVQEGKETYICFFENFYPEVVKATWREGDKRDKVLDSVQADAFKFNETSYSASSWMTVDASDLSKKYTCEIQHEAGSNTIEFLPAGPENQDTPDCIPTPEDSTAVSEDIGGRFTHNTALLVYVVLLLKSTIYYIIILFLVYRMGGLIKPQSKKP</sequence>
<protein>
    <recommendedName>
        <fullName evidence="8">Ig-like domain-containing protein</fullName>
    </recommendedName>
</protein>
<dbReference type="InterPro" id="IPR003597">
    <property type="entry name" value="Ig_C1-set"/>
</dbReference>
<reference evidence="9" key="2">
    <citation type="submission" date="2025-09" db="UniProtKB">
        <authorList>
            <consortium name="Ensembl"/>
        </authorList>
    </citation>
    <scope>IDENTIFICATION</scope>
</reference>
<comment type="subcellular location">
    <subcellularLocation>
        <location evidence="1">Membrane</location>
    </subcellularLocation>
</comment>
<dbReference type="GO" id="GO:0016020">
    <property type="term" value="C:membrane"/>
    <property type="evidence" value="ECO:0007669"/>
    <property type="project" value="UniProtKB-SubCell"/>
</dbReference>
<accession>A0A8D0LBP3</accession>
<feature type="domain" description="Ig-like" evidence="8">
    <location>
        <begin position="72"/>
        <end position="162"/>
    </location>
</feature>
<dbReference type="SUPFAM" id="SSF48726">
    <property type="entry name" value="Immunoglobulin"/>
    <property type="match status" value="1"/>
</dbReference>
<evidence type="ECO:0000256" key="1">
    <source>
        <dbReference type="ARBA" id="ARBA00004370"/>
    </source>
</evidence>
<dbReference type="Pfam" id="PF07654">
    <property type="entry name" value="C1-set"/>
    <property type="match status" value="1"/>
</dbReference>
<evidence type="ECO:0000256" key="5">
    <source>
        <dbReference type="ARBA" id="ARBA00023170"/>
    </source>
</evidence>
<evidence type="ECO:0000256" key="4">
    <source>
        <dbReference type="ARBA" id="ARBA00023136"/>
    </source>
</evidence>
<evidence type="ECO:0000256" key="2">
    <source>
        <dbReference type="ARBA" id="ARBA00022692"/>
    </source>
</evidence>
<keyword evidence="4 7" id="KW-0472">Membrane</keyword>
<evidence type="ECO:0000256" key="3">
    <source>
        <dbReference type="ARBA" id="ARBA00022989"/>
    </source>
</evidence>
<keyword evidence="10" id="KW-1185">Reference proteome</keyword>
<dbReference type="Gene3D" id="2.60.40.10">
    <property type="entry name" value="Immunoglobulins"/>
    <property type="match status" value="1"/>
</dbReference>
<dbReference type="InterPro" id="IPR051117">
    <property type="entry name" value="TRG_var/const_region"/>
</dbReference>
<evidence type="ECO:0000259" key="8">
    <source>
        <dbReference type="PROSITE" id="PS50835"/>
    </source>
</evidence>
<keyword evidence="2 7" id="KW-0812">Transmembrane</keyword>
<organism evidence="9 10">
    <name type="scientific">Sphenodon punctatus</name>
    <name type="common">Tuatara</name>
    <name type="synonym">Hatteria punctata</name>
    <dbReference type="NCBI Taxonomy" id="8508"/>
    <lineage>
        <taxon>Eukaryota</taxon>
        <taxon>Metazoa</taxon>
        <taxon>Chordata</taxon>
        <taxon>Craniata</taxon>
        <taxon>Vertebrata</taxon>
        <taxon>Euteleostomi</taxon>
        <taxon>Lepidosauria</taxon>
        <taxon>Sphenodontia</taxon>
        <taxon>Sphenodontidae</taxon>
        <taxon>Sphenodon</taxon>
    </lineage>
</organism>
<evidence type="ECO:0000256" key="6">
    <source>
        <dbReference type="ARBA" id="ARBA00023319"/>
    </source>
</evidence>
<name>A0A8D0LBP3_SPHPU</name>
<dbReference type="GeneTree" id="ENSGT00940000153143"/>
<dbReference type="PANTHER" id="PTHR19256:SF65">
    <property type="entry name" value="T CELL RECEPTOR GAMMA CONSTANT 1-RELATED"/>
    <property type="match status" value="1"/>
</dbReference>
<dbReference type="Ensembl" id="ENSSPUT00000024701.1">
    <property type="protein sequence ID" value="ENSSPUP00000023162.1"/>
    <property type="gene ID" value="ENSSPUG00000017786.1"/>
</dbReference>
<reference evidence="9" key="1">
    <citation type="submission" date="2025-08" db="UniProtKB">
        <authorList>
            <consortium name="Ensembl"/>
        </authorList>
    </citation>
    <scope>IDENTIFICATION</scope>
</reference>
<proteinExistence type="predicted"/>
<dbReference type="PANTHER" id="PTHR19256">
    <property type="entry name" value="T-CELL RECEPTOR GAMMA CHAIN"/>
    <property type="match status" value="1"/>
</dbReference>
<dbReference type="InterPro" id="IPR013783">
    <property type="entry name" value="Ig-like_fold"/>
</dbReference>
<keyword evidence="5" id="KW-0675">Receptor</keyword>
<dbReference type="AlphaFoldDB" id="A0A8D0LBP3"/>
<dbReference type="InterPro" id="IPR007110">
    <property type="entry name" value="Ig-like_dom"/>
</dbReference>
<evidence type="ECO:0000313" key="9">
    <source>
        <dbReference type="Ensembl" id="ENSSPUP00000023162.1"/>
    </source>
</evidence>